<comment type="subcellular location">
    <subcellularLocation>
        <location evidence="1">Cytoplasm</location>
        <location evidence="1">Cytoskeleton</location>
        <location evidence="1">Cilium axoneme</location>
    </subcellularLocation>
</comment>
<organism evidence="8 9">
    <name type="scientific">Haematococcus lacustris</name>
    <name type="common">Green alga</name>
    <name type="synonym">Haematococcus pluvialis</name>
    <dbReference type="NCBI Taxonomy" id="44745"/>
    <lineage>
        <taxon>Eukaryota</taxon>
        <taxon>Viridiplantae</taxon>
        <taxon>Chlorophyta</taxon>
        <taxon>core chlorophytes</taxon>
        <taxon>Chlorophyceae</taxon>
        <taxon>CS clade</taxon>
        <taxon>Chlamydomonadales</taxon>
        <taxon>Haematococcaceae</taxon>
        <taxon>Haematococcus</taxon>
    </lineage>
</organism>
<protein>
    <recommendedName>
        <fullName evidence="7">Disease resistance R13L4/SHOC-2-like LRR domain-containing protein</fullName>
    </recommendedName>
</protein>
<feature type="non-terminal residue" evidence="8">
    <location>
        <position position="337"/>
    </location>
</feature>
<dbReference type="Pfam" id="PF23598">
    <property type="entry name" value="LRR_14"/>
    <property type="match status" value="1"/>
</dbReference>
<feature type="region of interest" description="Disordered" evidence="6">
    <location>
        <begin position="294"/>
        <end position="337"/>
    </location>
</feature>
<comment type="caution">
    <text evidence="8">The sequence shown here is derived from an EMBL/GenBank/DDBJ whole genome shotgun (WGS) entry which is preliminary data.</text>
</comment>
<dbReference type="SUPFAM" id="SSF52075">
    <property type="entry name" value="Outer arm dynein light chain 1"/>
    <property type="match status" value="1"/>
</dbReference>
<keyword evidence="2" id="KW-0433">Leucine-rich repeat</keyword>
<dbReference type="AlphaFoldDB" id="A0A699Z4I2"/>
<name>A0A699Z4I2_HAELA</name>
<feature type="non-terminal residue" evidence="8">
    <location>
        <position position="1"/>
    </location>
</feature>
<dbReference type="Gene3D" id="3.80.10.10">
    <property type="entry name" value="Ribonuclease Inhibitor"/>
    <property type="match status" value="2"/>
</dbReference>
<accession>A0A699Z4I2</accession>
<feature type="domain" description="Disease resistance R13L4/SHOC-2-like LRR" evidence="7">
    <location>
        <begin position="37"/>
        <end position="226"/>
    </location>
</feature>
<evidence type="ECO:0000256" key="3">
    <source>
        <dbReference type="ARBA" id="ARBA00022737"/>
    </source>
</evidence>
<proteinExistence type="predicted"/>
<evidence type="ECO:0000259" key="7">
    <source>
        <dbReference type="Pfam" id="PF23598"/>
    </source>
</evidence>
<evidence type="ECO:0000256" key="4">
    <source>
        <dbReference type="ARBA" id="ARBA00023069"/>
    </source>
</evidence>
<keyword evidence="4" id="KW-0969">Cilium</keyword>
<keyword evidence="3" id="KW-0677">Repeat</keyword>
<dbReference type="PANTHER" id="PTHR45973:SF9">
    <property type="entry name" value="LEUCINE-RICH REPEAT-CONTAINING PROTEIN 46"/>
    <property type="match status" value="1"/>
</dbReference>
<reference evidence="8 9" key="1">
    <citation type="submission" date="2020-02" db="EMBL/GenBank/DDBJ databases">
        <title>Draft genome sequence of Haematococcus lacustris strain NIES-144.</title>
        <authorList>
            <person name="Morimoto D."/>
            <person name="Nakagawa S."/>
            <person name="Yoshida T."/>
            <person name="Sawayama S."/>
        </authorList>
    </citation>
    <scope>NUCLEOTIDE SEQUENCE [LARGE SCALE GENOMIC DNA]</scope>
    <source>
        <strain evidence="8 9">NIES-144</strain>
    </source>
</reference>
<dbReference type="InterPro" id="IPR032675">
    <property type="entry name" value="LRR_dom_sf"/>
</dbReference>
<sequence>MASMTRAALMDIVKEHKLYRTPALNDKLYCNFKGFTNIAGLEEYTGLRALFLEGNAIESLEGLSSLKELRCLYAQQNALTHISGLEELQHLNTLNISQNHISHLEGLSCCPELQTLICTNNQLRTVDSISHLAHCTSLQTLDLQHNDISDPAVMDVLRQLTQLRCLYLKGNPVVSAIRNYRKSLIAALPELKYLDERPVFDDERRLVQAWSQGGVEAERLERAAIKAEEQEAQRRNFEAMQQIRQEGWRKRRAALGLTPGDTDPALDEFSDSEYEFEREPEELVAARERLAAFTARPGEDEPPELSVARSQRAGAGLPVTEGSWAGAGAAPGDQQLG</sequence>
<evidence type="ECO:0000256" key="1">
    <source>
        <dbReference type="ARBA" id="ARBA00004430"/>
    </source>
</evidence>
<dbReference type="EMBL" id="BLLF01001003">
    <property type="protein sequence ID" value="GFH16475.1"/>
    <property type="molecule type" value="Genomic_DNA"/>
</dbReference>
<evidence type="ECO:0000313" key="8">
    <source>
        <dbReference type="EMBL" id="GFH16475.1"/>
    </source>
</evidence>
<dbReference type="InterPro" id="IPR055414">
    <property type="entry name" value="LRR_R13L4/SHOC2-like"/>
</dbReference>
<dbReference type="PANTHER" id="PTHR45973">
    <property type="entry name" value="PROTEIN PHOSPHATASE 1 REGULATORY SUBUNIT SDS22-RELATED"/>
    <property type="match status" value="1"/>
</dbReference>
<evidence type="ECO:0000313" key="9">
    <source>
        <dbReference type="Proteomes" id="UP000485058"/>
    </source>
</evidence>
<dbReference type="InterPro" id="IPR050576">
    <property type="entry name" value="Cilia_flagella_integrity"/>
</dbReference>
<keyword evidence="5" id="KW-0966">Cell projection</keyword>
<keyword evidence="9" id="KW-1185">Reference proteome</keyword>
<dbReference type="Proteomes" id="UP000485058">
    <property type="component" value="Unassembled WGS sequence"/>
</dbReference>
<dbReference type="GO" id="GO:0005930">
    <property type="term" value="C:axoneme"/>
    <property type="evidence" value="ECO:0007669"/>
    <property type="project" value="UniProtKB-SubCell"/>
</dbReference>
<evidence type="ECO:0000256" key="2">
    <source>
        <dbReference type="ARBA" id="ARBA00022614"/>
    </source>
</evidence>
<gene>
    <name evidence="8" type="ORF">HaLaN_12900</name>
</gene>
<dbReference type="SMART" id="SM00365">
    <property type="entry name" value="LRR_SD22"/>
    <property type="match status" value="3"/>
</dbReference>
<dbReference type="InterPro" id="IPR001611">
    <property type="entry name" value="Leu-rich_rpt"/>
</dbReference>
<dbReference type="PROSITE" id="PS51450">
    <property type="entry name" value="LRR"/>
    <property type="match status" value="4"/>
</dbReference>
<evidence type="ECO:0000256" key="6">
    <source>
        <dbReference type="SAM" id="MobiDB-lite"/>
    </source>
</evidence>
<evidence type="ECO:0000256" key="5">
    <source>
        <dbReference type="ARBA" id="ARBA00023273"/>
    </source>
</evidence>